<feature type="domain" description="DDE" evidence="2">
    <location>
        <begin position="21"/>
        <end position="82"/>
    </location>
</feature>
<evidence type="ECO:0000256" key="1">
    <source>
        <dbReference type="SAM" id="MobiDB-lite"/>
    </source>
</evidence>
<reference evidence="3 4" key="1">
    <citation type="submission" date="2024-09" db="EMBL/GenBank/DDBJ databases">
        <authorList>
            <person name="Sun Q."/>
            <person name="Mori K."/>
        </authorList>
    </citation>
    <scope>NUCLEOTIDE SEQUENCE [LARGE SCALE GENOMIC DNA]</scope>
    <source>
        <strain evidence="3 4">CCM 7468</strain>
    </source>
</reference>
<dbReference type="EMBL" id="JBHLVZ010000115">
    <property type="protein sequence ID" value="MFC0389638.1"/>
    <property type="molecule type" value="Genomic_DNA"/>
</dbReference>
<dbReference type="InterPro" id="IPR032874">
    <property type="entry name" value="DDE_dom"/>
</dbReference>
<protein>
    <submittedName>
        <fullName evidence="3">DDE-type integrase/transposase/recombinase</fullName>
    </submittedName>
</protein>
<evidence type="ECO:0000313" key="3">
    <source>
        <dbReference type="EMBL" id="MFC0389638.1"/>
    </source>
</evidence>
<accession>A0ABV6J489</accession>
<evidence type="ECO:0000259" key="2">
    <source>
        <dbReference type="Pfam" id="PF13610"/>
    </source>
</evidence>
<proteinExistence type="predicted"/>
<sequence length="116" mass="13308">MDCVGCGPESTSEHHHGRSPPYPRAIHSTLGRYVKHRTSRFRKNGPEQDHSGIKGRIRCMRGFKSLSSAARFCRGYDELRNHLHPSTRHRQHVPADRRRFLHIRYATTALAILQAG</sequence>
<gene>
    <name evidence="3" type="ORF">ACFFIC_29440</name>
</gene>
<feature type="region of interest" description="Disordered" evidence="1">
    <location>
        <begin position="1"/>
        <end position="26"/>
    </location>
</feature>
<name>A0ABV6J489_9PROT</name>
<dbReference type="Pfam" id="PF13610">
    <property type="entry name" value="DDE_Tnp_IS240"/>
    <property type="match status" value="1"/>
</dbReference>
<comment type="caution">
    <text evidence="3">The sequence shown here is derived from an EMBL/GenBank/DDBJ whole genome shotgun (WGS) entry which is preliminary data.</text>
</comment>
<evidence type="ECO:0000313" key="4">
    <source>
        <dbReference type="Proteomes" id="UP001589789"/>
    </source>
</evidence>
<organism evidence="3 4">
    <name type="scientific">Muricoccus vinaceus</name>
    <dbReference type="NCBI Taxonomy" id="424704"/>
    <lineage>
        <taxon>Bacteria</taxon>
        <taxon>Pseudomonadati</taxon>
        <taxon>Pseudomonadota</taxon>
        <taxon>Alphaproteobacteria</taxon>
        <taxon>Acetobacterales</taxon>
        <taxon>Roseomonadaceae</taxon>
        <taxon>Muricoccus</taxon>
    </lineage>
</organism>
<dbReference type="Proteomes" id="UP001589789">
    <property type="component" value="Unassembled WGS sequence"/>
</dbReference>
<dbReference type="RefSeq" id="WP_377057186.1">
    <property type="nucleotide sequence ID" value="NZ_JBHLVZ010000115.1"/>
</dbReference>
<keyword evidence="4" id="KW-1185">Reference proteome</keyword>